<organism evidence="2">
    <name type="scientific">Camponotus floridanus</name>
    <name type="common">Florida carpenter ant</name>
    <dbReference type="NCBI Taxonomy" id="104421"/>
    <lineage>
        <taxon>Eukaryota</taxon>
        <taxon>Metazoa</taxon>
        <taxon>Ecdysozoa</taxon>
        <taxon>Arthropoda</taxon>
        <taxon>Hexapoda</taxon>
        <taxon>Insecta</taxon>
        <taxon>Pterygota</taxon>
        <taxon>Neoptera</taxon>
        <taxon>Endopterygota</taxon>
        <taxon>Hymenoptera</taxon>
        <taxon>Apocrita</taxon>
        <taxon>Aculeata</taxon>
        <taxon>Formicoidea</taxon>
        <taxon>Formicidae</taxon>
        <taxon>Formicinae</taxon>
        <taxon>Camponotus</taxon>
    </lineage>
</organism>
<dbReference type="Proteomes" id="UP000000311">
    <property type="component" value="Unassembled WGS sequence"/>
</dbReference>
<keyword evidence="2" id="KW-1185">Reference proteome</keyword>
<sequence length="47" mass="5338">IPTLGFVTILLLNRPINFYVIPNTVSFPQDGILGNVFLKERMAKVDY</sequence>
<proteinExistence type="predicted"/>
<name>E2ANN2_CAMFO</name>
<dbReference type="AlphaFoldDB" id="E2ANN2"/>
<protein>
    <submittedName>
        <fullName evidence="1">Uncharacterized protein</fullName>
    </submittedName>
</protein>
<gene>
    <name evidence="1" type="ORF">EAG_09280</name>
</gene>
<evidence type="ECO:0000313" key="2">
    <source>
        <dbReference type="Proteomes" id="UP000000311"/>
    </source>
</evidence>
<dbReference type="EMBL" id="GL441264">
    <property type="protein sequence ID" value="EFN64957.1"/>
    <property type="molecule type" value="Genomic_DNA"/>
</dbReference>
<feature type="non-terminal residue" evidence="1">
    <location>
        <position position="47"/>
    </location>
</feature>
<dbReference type="InParanoid" id="E2ANN2"/>
<evidence type="ECO:0000313" key="1">
    <source>
        <dbReference type="EMBL" id="EFN64957.1"/>
    </source>
</evidence>
<feature type="non-terminal residue" evidence="1">
    <location>
        <position position="1"/>
    </location>
</feature>
<accession>E2ANN2</accession>
<reference evidence="1 2" key="1">
    <citation type="journal article" date="2010" name="Science">
        <title>Genomic comparison of the ants Camponotus floridanus and Harpegnathos saltator.</title>
        <authorList>
            <person name="Bonasio R."/>
            <person name="Zhang G."/>
            <person name="Ye C."/>
            <person name="Mutti N.S."/>
            <person name="Fang X."/>
            <person name="Qin N."/>
            <person name="Donahue G."/>
            <person name="Yang P."/>
            <person name="Li Q."/>
            <person name="Li C."/>
            <person name="Zhang P."/>
            <person name="Huang Z."/>
            <person name="Berger S.L."/>
            <person name="Reinberg D."/>
            <person name="Wang J."/>
            <person name="Liebig J."/>
        </authorList>
    </citation>
    <scope>NUCLEOTIDE SEQUENCE [LARGE SCALE GENOMIC DNA]</scope>
    <source>
        <strain evidence="2">C129</strain>
    </source>
</reference>